<reference evidence="3 4" key="2">
    <citation type="submission" date="2018-04" db="EMBL/GenBank/DDBJ databases">
        <title>Complete genome sequence of Hydrogenophilus thermoluteolus TH-1.</title>
        <authorList>
            <person name="Arai H."/>
        </authorList>
    </citation>
    <scope>NUCLEOTIDE SEQUENCE [LARGE SCALE GENOMIC DNA]</scope>
    <source>
        <strain evidence="3 4">TH-1</strain>
    </source>
</reference>
<dbReference type="Gene3D" id="2.60.40.2470">
    <property type="entry name" value="SoxY domain"/>
    <property type="match status" value="1"/>
</dbReference>
<dbReference type="Pfam" id="PF13501">
    <property type="entry name" value="SoxY"/>
    <property type="match status" value="1"/>
</dbReference>
<dbReference type="KEGG" id="htl:HPTL_0811"/>
<dbReference type="OrthoDB" id="9798154at2"/>
<sequence length="154" mass="16141">MQRREVLKAGVGLGVFGALVGSGFLQPRTVHAARQMENAFQAKKLEEALQALGAANAAESGDVVLTAPDIAENGAVVPMEIESKLPNTEAIALFIEKNPNPLAAVFHLTPDALPRVKTRVKMGQSSDVVAVVKAGGKYYMTKKEVKVTLGGCGG</sequence>
<dbReference type="AlphaFoldDB" id="Q08IS2"/>
<feature type="domain" description="Ig-like SoxY" evidence="1">
    <location>
        <begin position="51"/>
        <end position="152"/>
    </location>
</feature>
<dbReference type="SMR" id="Q08IS2"/>
<gene>
    <name evidence="2" type="primary">soxY</name>
    <name evidence="3" type="ORF">HPTL_0811</name>
</gene>
<dbReference type="PIRSF" id="PIRSF010312">
    <property type="entry name" value="Sulphur_oxidation_SoxY"/>
    <property type="match status" value="1"/>
</dbReference>
<dbReference type="InterPro" id="IPR032711">
    <property type="entry name" value="SoxY"/>
</dbReference>
<proteinExistence type="predicted"/>
<dbReference type="InterPro" id="IPR016568">
    <property type="entry name" value="Sulphur_oxidation_SoxY"/>
</dbReference>
<evidence type="ECO:0000313" key="3">
    <source>
        <dbReference type="EMBL" id="BBD77079.1"/>
    </source>
</evidence>
<dbReference type="EMBL" id="AP018558">
    <property type="protein sequence ID" value="BBD77079.1"/>
    <property type="molecule type" value="Genomic_DNA"/>
</dbReference>
<evidence type="ECO:0000313" key="2">
    <source>
        <dbReference type="EMBL" id="BAF34121.1"/>
    </source>
</evidence>
<keyword evidence="4" id="KW-1185">Reference proteome</keyword>
<evidence type="ECO:0000313" key="4">
    <source>
        <dbReference type="Proteomes" id="UP000262004"/>
    </source>
</evidence>
<accession>Q08IS2</accession>
<dbReference type="InterPro" id="IPR038162">
    <property type="entry name" value="SoxY_sf"/>
</dbReference>
<evidence type="ECO:0000259" key="1">
    <source>
        <dbReference type="Pfam" id="PF13501"/>
    </source>
</evidence>
<reference evidence="2" key="1">
    <citation type="journal article" date="2007" name="Arch. Microbiol.">
        <title>Thiosulfate oxidation by a moderately thermophilic hydrogen-oxidizing bacterium, Hydrogenophilus thermoluteolus.</title>
        <authorList>
            <person name="Miyake D."/>
            <person name="Ichiki S."/>
            <person name="Tanabe M."/>
            <person name="Oda T."/>
            <person name="Kuroda H."/>
            <person name="Nishihara H."/>
            <person name="Sambongi Y."/>
        </authorList>
    </citation>
    <scope>NUCLEOTIDE SEQUENCE</scope>
    <source>
        <strain evidence="2">TH-1</strain>
    </source>
</reference>
<dbReference type="NCBIfam" id="TIGR04488">
    <property type="entry name" value="SoxY_true_GGCGG"/>
    <property type="match status" value="1"/>
</dbReference>
<organism evidence="2">
    <name type="scientific">Hydrogenophilus thermoluteolus</name>
    <name type="common">Pseudomonas hydrogenothermophila</name>
    <dbReference type="NCBI Taxonomy" id="297"/>
    <lineage>
        <taxon>Bacteria</taxon>
        <taxon>Pseudomonadati</taxon>
        <taxon>Pseudomonadota</taxon>
        <taxon>Hydrogenophilia</taxon>
        <taxon>Hydrogenophilales</taxon>
        <taxon>Hydrogenophilaceae</taxon>
        <taxon>Hydrogenophilus</taxon>
    </lineage>
</organism>
<name>Q08IS2_HYDTE</name>
<dbReference type="Proteomes" id="UP000262004">
    <property type="component" value="Chromosome"/>
</dbReference>
<dbReference type="RefSeq" id="WP_119334856.1">
    <property type="nucleotide sequence ID" value="NZ_AP018558.1"/>
</dbReference>
<protein>
    <submittedName>
        <fullName evidence="2 3">SoxY</fullName>
    </submittedName>
</protein>
<dbReference type="EMBL" id="AB268546">
    <property type="protein sequence ID" value="BAF34121.1"/>
    <property type="molecule type" value="Genomic_DNA"/>
</dbReference>